<protein>
    <submittedName>
        <fullName evidence="3">Glycoside hydrolase family 16 protein</fullName>
    </submittedName>
</protein>
<keyword evidence="1" id="KW-0812">Transmembrane</keyword>
<keyword evidence="4" id="KW-1185">Reference proteome</keyword>
<proteinExistence type="predicted"/>
<dbReference type="PANTHER" id="PTHR38121:SF5">
    <property type="entry name" value="GH16 DOMAIN-CONTAINING PROTEIN"/>
    <property type="match status" value="1"/>
</dbReference>
<feature type="transmembrane region" description="Helical" evidence="1">
    <location>
        <begin position="345"/>
        <end position="370"/>
    </location>
</feature>
<dbReference type="AlphaFoldDB" id="A0A2J6PEQ4"/>
<evidence type="ECO:0000259" key="2">
    <source>
        <dbReference type="PROSITE" id="PS51762"/>
    </source>
</evidence>
<evidence type="ECO:0000313" key="3">
    <source>
        <dbReference type="EMBL" id="PMD12510.1"/>
    </source>
</evidence>
<dbReference type="Gene3D" id="2.60.120.200">
    <property type="match status" value="1"/>
</dbReference>
<sequence length="371" mass="39865">MIIFLVVPADGFCECGYTSTISTGVSTNQYTFTDVLEFDALHVKDVDQDTDWSIQNYNVSAADARGPYGMNFTSLNVVSNPIANASNWVGPPVSAGDPGVQLSVGGGIPASGFVQVAQMNSVRQDLLFGTYRALLKVTSVPGTCTAFFWYYNDSQEIDFEALSYQFNLQNGTFPMNLVLQSQQSARQGFTSAASGDWKVANLPFDPTDGFHEYRIDFIPGTVMYYGDGQILATINTTAVPTSPGHLILSQWSNGDPGWSAGPPPQRAVSTVGYVKGYFNSSDPARQAAAIARCKDPSASGATCEISDLITASGSLYSPFFSNQANMTNNQTIYGKSGSSGQTLNFGLIVGIFFLWAAEMFVIGYCFACFLS</sequence>
<evidence type="ECO:0000256" key="1">
    <source>
        <dbReference type="SAM" id="Phobius"/>
    </source>
</evidence>
<dbReference type="GO" id="GO:0005975">
    <property type="term" value="P:carbohydrate metabolic process"/>
    <property type="evidence" value="ECO:0007669"/>
    <property type="project" value="InterPro"/>
</dbReference>
<keyword evidence="1" id="KW-1133">Transmembrane helix</keyword>
<dbReference type="OrthoDB" id="25131at2759"/>
<organism evidence="3 4">
    <name type="scientific">Hyaloscypha hepaticicola</name>
    <dbReference type="NCBI Taxonomy" id="2082293"/>
    <lineage>
        <taxon>Eukaryota</taxon>
        <taxon>Fungi</taxon>
        <taxon>Dikarya</taxon>
        <taxon>Ascomycota</taxon>
        <taxon>Pezizomycotina</taxon>
        <taxon>Leotiomycetes</taxon>
        <taxon>Helotiales</taxon>
        <taxon>Hyaloscyphaceae</taxon>
        <taxon>Hyaloscypha</taxon>
    </lineage>
</organism>
<accession>A0A2J6PEQ4</accession>
<keyword evidence="1" id="KW-0472">Membrane</keyword>
<dbReference type="PROSITE" id="PS51762">
    <property type="entry name" value="GH16_2"/>
    <property type="match status" value="1"/>
</dbReference>
<dbReference type="Pfam" id="PF00722">
    <property type="entry name" value="Glyco_hydro_16"/>
    <property type="match status" value="1"/>
</dbReference>
<gene>
    <name evidence="3" type="ORF">NA56DRAFT_587026</name>
</gene>
<keyword evidence="3" id="KW-0378">Hydrolase</keyword>
<reference evidence="3 4" key="1">
    <citation type="submission" date="2016-05" db="EMBL/GenBank/DDBJ databases">
        <title>A degradative enzymes factory behind the ericoid mycorrhizal symbiosis.</title>
        <authorList>
            <consortium name="DOE Joint Genome Institute"/>
            <person name="Martino E."/>
            <person name="Morin E."/>
            <person name="Grelet G."/>
            <person name="Kuo A."/>
            <person name="Kohler A."/>
            <person name="Daghino S."/>
            <person name="Barry K."/>
            <person name="Choi C."/>
            <person name="Cichocki N."/>
            <person name="Clum A."/>
            <person name="Copeland A."/>
            <person name="Hainaut M."/>
            <person name="Haridas S."/>
            <person name="Labutti K."/>
            <person name="Lindquist E."/>
            <person name="Lipzen A."/>
            <person name="Khouja H.-R."/>
            <person name="Murat C."/>
            <person name="Ohm R."/>
            <person name="Olson A."/>
            <person name="Spatafora J."/>
            <person name="Veneault-Fourrey C."/>
            <person name="Henrissat B."/>
            <person name="Grigoriev I."/>
            <person name="Martin F."/>
            <person name="Perotto S."/>
        </authorList>
    </citation>
    <scope>NUCLEOTIDE SEQUENCE [LARGE SCALE GENOMIC DNA]</scope>
    <source>
        <strain evidence="3 4">UAMH 7357</strain>
    </source>
</reference>
<dbReference type="InterPro" id="IPR013320">
    <property type="entry name" value="ConA-like_dom_sf"/>
</dbReference>
<name>A0A2J6PEQ4_9HELO</name>
<dbReference type="SUPFAM" id="SSF49899">
    <property type="entry name" value="Concanavalin A-like lectins/glucanases"/>
    <property type="match status" value="1"/>
</dbReference>
<evidence type="ECO:0000313" key="4">
    <source>
        <dbReference type="Proteomes" id="UP000235672"/>
    </source>
</evidence>
<dbReference type="CDD" id="cd00413">
    <property type="entry name" value="Glyco_hydrolase_16"/>
    <property type="match status" value="1"/>
</dbReference>
<dbReference type="EMBL" id="KZ613548">
    <property type="protein sequence ID" value="PMD12510.1"/>
    <property type="molecule type" value="Genomic_DNA"/>
</dbReference>
<dbReference type="PANTHER" id="PTHR38121">
    <property type="entry name" value="GH16 DOMAIN-CONTAINING PROTEIN"/>
    <property type="match status" value="1"/>
</dbReference>
<feature type="domain" description="GH16" evidence="2">
    <location>
        <begin position="50"/>
        <end position="282"/>
    </location>
</feature>
<dbReference type="GO" id="GO:0004553">
    <property type="term" value="F:hydrolase activity, hydrolyzing O-glycosyl compounds"/>
    <property type="evidence" value="ECO:0007669"/>
    <property type="project" value="InterPro"/>
</dbReference>
<dbReference type="InterPro" id="IPR000757">
    <property type="entry name" value="Beta-glucanase-like"/>
</dbReference>
<dbReference type="Proteomes" id="UP000235672">
    <property type="component" value="Unassembled WGS sequence"/>
</dbReference>